<reference evidence="13" key="2">
    <citation type="submission" date="2020-04" db="EMBL/GenBank/DDBJ databases">
        <authorList>
            <consortium name="NCBI Genome Project"/>
        </authorList>
    </citation>
    <scope>NUCLEOTIDE SEQUENCE</scope>
    <source>
        <strain evidence="13">CBS 342.82</strain>
    </source>
</reference>
<dbReference type="RefSeq" id="XP_033456598.1">
    <property type="nucleotide sequence ID" value="XM_033606625.1"/>
</dbReference>
<dbReference type="SMART" id="SM00656">
    <property type="entry name" value="Amb_all"/>
    <property type="match status" value="1"/>
</dbReference>
<protein>
    <recommendedName>
        <fullName evidence="10">pectin lyase</fullName>
        <ecNumber evidence="10">4.2.2.10</ecNumber>
    </recommendedName>
</protein>
<comment type="catalytic activity">
    <reaction evidence="8">
        <text>Eliminative cleavage of (1-&gt;4)-alpha-D-galacturonan methyl ester to give oligosaccharides with 4-deoxy-6-O-methyl-alpha-D-galact-4-enuronosyl groups at their non-reducing ends.</text>
        <dbReference type="EC" id="4.2.2.10"/>
    </reaction>
</comment>
<evidence type="ECO:0000313" key="12">
    <source>
        <dbReference type="Proteomes" id="UP000504637"/>
    </source>
</evidence>
<proteinExistence type="inferred from homology"/>
<dbReference type="InterPro" id="IPR045032">
    <property type="entry name" value="PEL"/>
</dbReference>
<dbReference type="Proteomes" id="UP000504637">
    <property type="component" value="Unplaced"/>
</dbReference>
<accession>A0A6J3LY54</accession>
<feature type="domain" description="Pectate lyase" evidence="11">
    <location>
        <begin position="88"/>
        <end position="295"/>
    </location>
</feature>
<dbReference type="InterPro" id="IPR012334">
    <property type="entry name" value="Pectin_lyas_fold"/>
</dbReference>
<keyword evidence="3" id="KW-0964">Secreted</keyword>
<evidence type="ECO:0000256" key="5">
    <source>
        <dbReference type="ARBA" id="ARBA00023157"/>
    </source>
</evidence>
<evidence type="ECO:0000256" key="3">
    <source>
        <dbReference type="ARBA" id="ARBA00022525"/>
    </source>
</evidence>
<sequence>MLVCGSSGQALRRVQRAVGVSGSAQGFGRGTTGGSGGRTVTPNNNAELVNYLTSKETLTIVLTKTFDFTGTEGRTTATGCAPWGTGAGCQLAINANNWCSSTAQKVQVNYDNAGTNPINMGSNKSVVGSGKNGVIKGKGLRMANGVQNVILQNFMITGLNPQYVWGGDAITLDGTDKIWIDHVTTSLIGRQHIVSGYNANTGVTISNCDIDGNTDWSASCDGHHYWALYFTGKNDQITLQSNYIRNTSGRSPKIENGAVVHAVNNYWYANSGHALEGEQGFALVEGSVFQNVDDPQDSKSTLSIFASTSSTSVCRNTLGRNCEANIFGSSGPLSEGDTAVLSKLAGKGAAGATVATNAQKSVPASAGYGKI</sequence>
<gene>
    <name evidence="13" type="ORF">K489DRAFT_390726</name>
</gene>
<keyword evidence="6" id="KW-0325">Glycoprotein</keyword>
<comment type="subcellular location">
    <subcellularLocation>
        <location evidence="1">Secreted</location>
    </subcellularLocation>
</comment>
<dbReference type="FunFam" id="2.160.20.10:FF:000003">
    <property type="entry name" value="Pectin lyase F"/>
    <property type="match status" value="1"/>
</dbReference>
<evidence type="ECO:0000256" key="9">
    <source>
        <dbReference type="ARBA" id="ARBA00037631"/>
    </source>
</evidence>
<dbReference type="GO" id="GO:0047490">
    <property type="term" value="F:pectin lyase activity"/>
    <property type="evidence" value="ECO:0007669"/>
    <property type="project" value="UniProtKB-EC"/>
</dbReference>
<dbReference type="InterPro" id="IPR002022">
    <property type="entry name" value="Pec_lyase"/>
</dbReference>
<evidence type="ECO:0000256" key="4">
    <source>
        <dbReference type="ARBA" id="ARBA00022729"/>
    </source>
</evidence>
<reference evidence="13" key="1">
    <citation type="submission" date="2020-01" db="EMBL/GenBank/DDBJ databases">
        <authorList>
            <consortium name="DOE Joint Genome Institute"/>
            <person name="Haridas S."/>
            <person name="Albert R."/>
            <person name="Binder M."/>
            <person name="Bloem J."/>
            <person name="Labutti K."/>
            <person name="Salamov A."/>
            <person name="Andreopoulos B."/>
            <person name="Baker S.E."/>
            <person name="Barry K."/>
            <person name="Bills G."/>
            <person name="Bluhm B.H."/>
            <person name="Cannon C."/>
            <person name="Castanera R."/>
            <person name="Culley D.E."/>
            <person name="Daum C."/>
            <person name="Ezra D."/>
            <person name="Gonzalez J.B."/>
            <person name="Henrissat B."/>
            <person name="Kuo A."/>
            <person name="Liang C."/>
            <person name="Lipzen A."/>
            <person name="Lutzoni F."/>
            <person name="Magnuson J."/>
            <person name="Mondo S."/>
            <person name="Nolan M."/>
            <person name="Ohm R."/>
            <person name="Pangilinan J."/>
            <person name="Park H.-J."/>
            <person name="Ramirez L."/>
            <person name="Alfaro M."/>
            <person name="Sun H."/>
            <person name="Tritt A."/>
            <person name="Yoshinaga Y."/>
            <person name="Zwiers L.-H."/>
            <person name="Turgeon B.G."/>
            <person name="Goodwin S.B."/>
            <person name="Spatafora J.W."/>
            <person name="Crous P.W."/>
            <person name="Grigoriev I.V."/>
        </authorList>
    </citation>
    <scope>NUCLEOTIDE SEQUENCE</scope>
    <source>
        <strain evidence="13">CBS 342.82</strain>
    </source>
</reference>
<organism evidence="13">
    <name type="scientific">Dissoconium aciculare CBS 342.82</name>
    <dbReference type="NCBI Taxonomy" id="1314786"/>
    <lineage>
        <taxon>Eukaryota</taxon>
        <taxon>Fungi</taxon>
        <taxon>Dikarya</taxon>
        <taxon>Ascomycota</taxon>
        <taxon>Pezizomycotina</taxon>
        <taxon>Dothideomycetes</taxon>
        <taxon>Dothideomycetidae</taxon>
        <taxon>Mycosphaerellales</taxon>
        <taxon>Dissoconiaceae</taxon>
        <taxon>Dissoconium</taxon>
    </lineage>
</organism>
<keyword evidence="4" id="KW-0732">Signal</keyword>
<dbReference type="AlphaFoldDB" id="A0A6J3LY54"/>
<dbReference type="InterPro" id="IPR011050">
    <property type="entry name" value="Pectin_lyase_fold/virulence"/>
</dbReference>
<dbReference type="GO" id="GO:0000272">
    <property type="term" value="P:polysaccharide catabolic process"/>
    <property type="evidence" value="ECO:0007669"/>
    <property type="project" value="UniProtKB-KW"/>
</dbReference>
<evidence type="ECO:0000259" key="11">
    <source>
        <dbReference type="SMART" id="SM00656"/>
    </source>
</evidence>
<evidence type="ECO:0000256" key="7">
    <source>
        <dbReference type="ARBA" id="ARBA00023239"/>
    </source>
</evidence>
<keyword evidence="7 13" id="KW-0456">Lyase</keyword>
<evidence type="ECO:0000256" key="6">
    <source>
        <dbReference type="ARBA" id="ARBA00023180"/>
    </source>
</evidence>
<dbReference type="Gene3D" id="2.160.20.10">
    <property type="entry name" value="Single-stranded right-handed beta-helix, Pectin lyase-like"/>
    <property type="match status" value="1"/>
</dbReference>
<dbReference type="PANTHER" id="PTHR31683:SF67">
    <property type="entry name" value="PECTIN LYASE F-RELATED"/>
    <property type="match status" value="1"/>
</dbReference>
<comment type="function">
    <text evidence="9">Pectinolytic enzymes consist of four classes of enzymes: pectin lyase, polygalacturonase, pectin methylesterase and rhamnogalacturonase. Among pectinolytic enzymes, pectin lyase is the most important in depolymerization of pectin, since it cleaves internal glycosidic bonds of highly methylated pectins.</text>
</comment>
<dbReference type="PANTHER" id="PTHR31683">
    <property type="entry name" value="PECTATE LYASE 18-RELATED"/>
    <property type="match status" value="1"/>
</dbReference>
<reference evidence="13" key="3">
    <citation type="submission" date="2025-08" db="UniProtKB">
        <authorList>
            <consortium name="RefSeq"/>
        </authorList>
    </citation>
    <scope>IDENTIFICATION</scope>
    <source>
        <strain evidence="13">CBS 342.82</strain>
    </source>
</reference>
<dbReference type="OrthoDB" id="1637350at2759"/>
<keyword evidence="12" id="KW-1185">Reference proteome</keyword>
<evidence type="ECO:0000256" key="2">
    <source>
        <dbReference type="ARBA" id="ARBA00010980"/>
    </source>
</evidence>
<keyword evidence="5" id="KW-1015">Disulfide bond</keyword>
<name>A0A6J3LY54_9PEZI</name>
<evidence type="ECO:0000256" key="1">
    <source>
        <dbReference type="ARBA" id="ARBA00004613"/>
    </source>
</evidence>
<dbReference type="GO" id="GO:0030570">
    <property type="term" value="F:pectate lyase activity"/>
    <property type="evidence" value="ECO:0007669"/>
    <property type="project" value="InterPro"/>
</dbReference>
<evidence type="ECO:0000313" key="13">
    <source>
        <dbReference type="RefSeq" id="XP_033456598.1"/>
    </source>
</evidence>
<evidence type="ECO:0000256" key="10">
    <source>
        <dbReference type="ARBA" id="ARBA00039082"/>
    </source>
</evidence>
<comment type="similarity">
    <text evidence="2">Belongs to the polysaccharide lyase 1 family.</text>
</comment>
<dbReference type="GO" id="GO:0005576">
    <property type="term" value="C:extracellular region"/>
    <property type="evidence" value="ECO:0007669"/>
    <property type="project" value="UniProtKB-SubCell"/>
</dbReference>
<evidence type="ECO:0000256" key="8">
    <source>
        <dbReference type="ARBA" id="ARBA00036818"/>
    </source>
</evidence>
<dbReference type="SUPFAM" id="SSF51126">
    <property type="entry name" value="Pectin lyase-like"/>
    <property type="match status" value="1"/>
</dbReference>
<dbReference type="GeneID" id="54364425"/>
<dbReference type="EC" id="4.2.2.10" evidence="10"/>